<dbReference type="InterPro" id="IPR036397">
    <property type="entry name" value="RNaseH_sf"/>
</dbReference>
<organism evidence="1 2">
    <name type="scientific">Botryobasidium botryosum (strain FD-172 SS1)</name>
    <dbReference type="NCBI Taxonomy" id="930990"/>
    <lineage>
        <taxon>Eukaryota</taxon>
        <taxon>Fungi</taxon>
        <taxon>Dikarya</taxon>
        <taxon>Basidiomycota</taxon>
        <taxon>Agaricomycotina</taxon>
        <taxon>Agaricomycetes</taxon>
        <taxon>Cantharellales</taxon>
        <taxon>Botryobasidiaceae</taxon>
        <taxon>Botryobasidium</taxon>
    </lineage>
</organism>
<reference evidence="2" key="1">
    <citation type="journal article" date="2014" name="Proc. Natl. Acad. Sci. U.S.A.">
        <title>Extensive sampling of basidiomycete genomes demonstrates inadequacy of the white-rot/brown-rot paradigm for wood decay fungi.</title>
        <authorList>
            <person name="Riley R."/>
            <person name="Salamov A.A."/>
            <person name="Brown D.W."/>
            <person name="Nagy L.G."/>
            <person name="Floudas D."/>
            <person name="Held B.W."/>
            <person name="Levasseur A."/>
            <person name="Lombard V."/>
            <person name="Morin E."/>
            <person name="Otillar R."/>
            <person name="Lindquist E.A."/>
            <person name="Sun H."/>
            <person name="LaButti K.M."/>
            <person name="Schmutz J."/>
            <person name="Jabbour D."/>
            <person name="Luo H."/>
            <person name="Baker S.E."/>
            <person name="Pisabarro A.G."/>
            <person name="Walton J.D."/>
            <person name="Blanchette R.A."/>
            <person name="Henrissat B."/>
            <person name="Martin F."/>
            <person name="Cullen D."/>
            <person name="Hibbett D.S."/>
            <person name="Grigoriev I.V."/>
        </authorList>
    </citation>
    <scope>NUCLEOTIDE SEQUENCE [LARGE SCALE GENOMIC DNA]</scope>
    <source>
        <strain evidence="2">FD-172 SS1</strain>
    </source>
</reference>
<feature type="non-terminal residue" evidence="1">
    <location>
        <position position="58"/>
    </location>
</feature>
<dbReference type="GO" id="GO:0003676">
    <property type="term" value="F:nucleic acid binding"/>
    <property type="evidence" value="ECO:0007669"/>
    <property type="project" value="InterPro"/>
</dbReference>
<dbReference type="InParanoid" id="A0A067MD02"/>
<dbReference type="AlphaFoldDB" id="A0A067MD02"/>
<evidence type="ECO:0000313" key="1">
    <source>
        <dbReference type="EMBL" id="KDQ09752.1"/>
    </source>
</evidence>
<dbReference type="EMBL" id="KL198075">
    <property type="protein sequence ID" value="KDQ09752.1"/>
    <property type="molecule type" value="Genomic_DNA"/>
</dbReference>
<proteinExistence type="predicted"/>
<dbReference type="OrthoDB" id="446925at2759"/>
<evidence type="ECO:0008006" key="3">
    <source>
        <dbReference type="Google" id="ProtNLM"/>
    </source>
</evidence>
<gene>
    <name evidence="1" type="ORF">BOTBODRAFT_74665</name>
</gene>
<protein>
    <recommendedName>
        <fullName evidence="3">Integrase catalytic domain-containing protein</fullName>
    </recommendedName>
</protein>
<name>A0A067MD02_BOTB1</name>
<dbReference type="SUPFAM" id="SSF53098">
    <property type="entry name" value="Ribonuclease H-like"/>
    <property type="match status" value="1"/>
</dbReference>
<dbReference type="Proteomes" id="UP000027195">
    <property type="component" value="Unassembled WGS sequence"/>
</dbReference>
<dbReference type="Gene3D" id="3.30.420.10">
    <property type="entry name" value="Ribonuclease H-like superfamily/Ribonuclease H"/>
    <property type="match status" value="1"/>
</dbReference>
<sequence>MDKAQGYRYIVHARCSLTSYPEWRALRTETGRTVGAFIFEELLCRWGAVAEIVTDNGT</sequence>
<keyword evidence="2" id="KW-1185">Reference proteome</keyword>
<evidence type="ECO:0000313" key="2">
    <source>
        <dbReference type="Proteomes" id="UP000027195"/>
    </source>
</evidence>
<dbReference type="HOGENOM" id="CLU_205460_0_0_1"/>
<accession>A0A067MD02</accession>
<dbReference type="InterPro" id="IPR012337">
    <property type="entry name" value="RNaseH-like_sf"/>
</dbReference>